<keyword evidence="4" id="KW-0812">Transmembrane</keyword>
<evidence type="ECO:0000313" key="7">
    <source>
        <dbReference type="WBParaSite" id="ALUE_0002160401-mRNA-1"/>
    </source>
</evidence>
<keyword evidence="4" id="KW-1133">Transmembrane helix</keyword>
<evidence type="ECO:0000256" key="2">
    <source>
        <dbReference type="ARBA" id="ARBA00022771"/>
    </source>
</evidence>
<dbReference type="Pfam" id="PF04500">
    <property type="entry name" value="FLYWCH"/>
    <property type="match status" value="2"/>
</dbReference>
<organism evidence="6 7">
    <name type="scientific">Ascaris lumbricoides</name>
    <name type="common">Giant roundworm</name>
    <dbReference type="NCBI Taxonomy" id="6252"/>
    <lineage>
        <taxon>Eukaryota</taxon>
        <taxon>Metazoa</taxon>
        <taxon>Ecdysozoa</taxon>
        <taxon>Nematoda</taxon>
        <taxon>Chromadorea</taxon>
        <taxon>Rhabditida</taxon>
        <taxon>Spirurina</taxon>
        <taxon>Ascaridomorpha</taxon>
        <taxon>Ascaridoidea</taxon>
        <taxon>Ascarididae</taxon>
        <taxon>Ascaris</taxon>
    </lineage>
</organism>
<dbReference type="InterPro" id="IPR007588">
    <property type="entry name" value="Znf_FLYWCH"/>
</dbReference>
<keyword evidence="4" id="KW-0472">Membrane</keyword>
<dbReference type="AlphaFoldDB" id="A0A0M3IS76"/>
<keyword evidence="1" id="KW-0479">Metal-binding</keyword>
<name>A0A0M3IS76_ASCLU</name>
<feature type="domain" description="FLYWCH-type" evidence="5">
    <location>
        <begin position="52"/>
        <end position="110"/>
    </location>
</feature>
<dbReference type="Proteomes" id="UP000036681">
    <property type="component" value="Unplaced"/>
</dbReference>
<feature type="transmembrane region" description="Helical" evidence="4">
    <location>
        <begin position="218"/>
        <end position="243"/>
    </location>
</feature>
<evidence type="ECO:0000256" key="4">
    <source>
        <dbReference type="SAM" id="Phobius"/>
    </source>
</evidence>
<sequence length="257" mass="29967">MGDRLRYQRVDCDAAQVCRRSDERPAAQMPHEAGVTRRNRTIVYFMNMNAILTTTKGNQLLLHEGYQYRFVSKTKRDARSIYRCIKKGCKSRLHADSGGKVMCIRNPHNHSENYSAAQVGRKRTYFMNMNAILTTTKGNQLLLHEGYQYRFVSKTKRDARSIYRCIKKGCKSRLHADSGGKVMCIRNPHNHSENYSAAQVSAAISSQVHLIVFGMRGWAFIVVIFFKVIFLYCYFFMIIYFFLILRGNFFFFFEKVH</sequence>
<dbReference type="WBParaSite" id="ALUE_0002160401-mRNA-1">
    <property type="protein sequence ID" value="ALUE_0002160401-mRNA-1"/>
    <property type="gene ID" value="ALUE_0002160401"/>
</dbReference>
<evidence type="ECO:0000256" key="3">
    <source>
        <dbReference type="ARBA" id="ARBA00022833"/>
    </source>
</evidence>
<feature type="domain" description="FLYWCH-type" evidence="5">
    <location>
        <begin position="133"/>
        <end position="191"/>
    </location>
</feature>
<protein>
    <submittedName>
        <fullName evidence="7">FLYWCH-type domain-containing protein</fullName>
    </submittedName>
</protein>
<accession>A0A0M3IS76</accession>
<evidence type="ECO:0000259" key="5">
    <source>
        <dbReference type="Pfam" id="PF04500"/>
    </source>
</evidence>
<evidence type="ECO:0000256" key="1">
    <source>
        <dbReference type="ARBA" id="ARBA00022723"/>
    </source>
</evidence>
<proteinExistence type="predicted"/>
<keyword evidence="6" id="KW-1185">Reference proteome</keyword>
<keyword evidence="3" id="KW-0862">Zinc</keyword>
<dbReference type="Gene3D" id="2.20.25.240">
    <property type="match status" value="2"/>
</dbReference>
<dbReference type="GO" id="GO:0008270">
    <property type="term" value="F:zinc ion binding"/>
    <property type="evidence" value="ECO:0007669"/>
    <property type="project" value="UniProtKB-KW"/>
</dbReference>
<keyword evidence="2" id="KW-0863">Zinc-finger</keyword>
<evidence type="ECO:0000313" key="6">
    <source>
        <dbReference type="Proteomes" id="UP000036681"/>
    </source>
</evidence>
<reference evidence="7" key="1">
    <citation type="submission" date="2017-02" db="UniProtKB">
        <authorList>
            <consortium name="WormBaseParasite"/>
        </authorList>
    </citation>
    <scope>IDENTIFICATION</scope>
</reference>